<reference evidence="3 4" key="1">
    <citation type="submission" date="2020-07" db="EMBL/GenBank/DDBJ databases">
        <title>Bacterium isolated from marine sediment.</title>
        <authorList>
            <person name="Shang D."/>
        </authorList>
    </citation>
    <scope>NUCLEOTIDE SEQUENCE [LARGE SCALE GENOMIC DNA]</scope>
    <source>
        <strain evidence="3 4">F6074</strain>
    </source>
</reference>
<dbReference type="AlphaFoldDB" id="A0A7W2M4Y6"/>
<dbReference type="InterPro" id="IPR006860">
    <property type="entry name" value="FecR"/>
</dbReference>
<dbReference type="Proteomes" id="UP000541857">
    <property type="component" value="Unassembled WGS sequence"/>
</dbReference>
<name>A0A7W2M4Y6_9FLAO</name>
<dbReference type="PANTHER" id="PTHR30273">
    <property type="entry name" value="PERIPLASMIC SIGNAL SENSOR AND SIGMA FACTOR ACTIVATOR FECR-RELATED"/>
    <property type="match status" value="1"/>
</dbReference>
<evidence type="ECO:0000259" key="2">
    <source>
        <dbReference type="Pfam" id="PF16344"/>
    </source>
</evidence>
<dbReference type="Gene3D" id="3.55.50.30">
    <property type="match status" value="1"/>
</dbReference>
<dbReference type="InterPro" id="IPR012373">
    <property type="entry name" value="Ferrdict_sens_TM"/>
</dbReference>
<dbReference type="Pfam" id="PF04773">
    <property type="entry name" value="FecR"/>
    <property type="match status" value="1"/>
</dbReference>
<proteinExistence type="predicted"/>
<dbReference type="InterPro" id="IPR032508">
    <property type="entry name" value="FecR_C"/>
</dbReference>
<sequence length="384" mass="43522">MNNQKINKEFKNLIEKYLDGEISIEELKKLVSYYESFQKSNEWVEELGSESELKNKILSNILETIQEETPKAKLVPFYKKPIFKYTVAASIALLMALNFVFTKPDSVKIEPTLVESKDIVIGTDKATLTLADGSQVVLESGESYKTANANSNGKEIIYDAGANASSEVQYNYLTIPRGGQFFIKLSDGTQVWLNSESQLKYPVHFVSGKTREVELIYGEAYFDVSPSVHHQGAKFTVKNESQNINVIGTEFNVKAYKSENQIVTTLVEGKVEIAKEKDRVLLNPNQQSVLDMQNDKIAVKEADVAQEISWLKGLYTFDEASLADIMRTLSRWYDFDVDFKNTEKQNYVFTGVLERSKSIQDILKNLEATGEVQFNIENKMITIE</sequence>
<dbReference type="Pfam" id="PF16344">
    <property type="entry name" value="FecR_C"/>
    <property type="match status" value="1"/>
</dbReference>
<evidence type="ECO:0000313" key="3">
    <source>
        <dbReference type="EMBL" id="MBA6152812.1"/>
    </source>
</evidence>
<protein>
    <submittedName>
        <fullName evidence="3">DUF4974 domain-containing protein</fullName>
    </submittedName>
</protein>
<accession>A0A7W2M4Y6</accession>
<comment type="caution">
    <text evidence="3">The sequence shown here is derived from an EMBL/GenBank/DDBJ whole genome shotgun (WGS) entry which is preliminary data.</text>
</comment>
<gene>
    <name evidence="3" type="ORF">H3Z82_08765</name>
</gene>
<dbReference type="RefSeq" id="WP_182205030.1">
    <property type="nucleotide sequence ID" value="NZ_JACGLT010000005.1"/>
</dbReference>
<organism evidence="3 4">
    <name type="scientific">Gelidibacter maritimus</name>
    <dbReference type="NCBI Taxonomy" id="2761487"/>
    <lineage>
        <taxon>Bacteria</taxon>
        <taxon>Pseudomonadati</taxon>
        <taxon>Bacteroidota</taxon>
        <taxon>Flavobacteriia</taxon>
        <taxon>Flavobacteriales</taxon>
        <taxon>Flavobacteriaceae</taxon>
        <taxon>Gelidibacter</taxon>
    </lineage>
</organism>
<dbReference type="PIRSF" id="PIRSF018266">
    <property type="entry name" value="FecR"/>
    <property type="match status" value="1"/>
</dbReference>
<keyword evidence="4" id="KW-1185">Reference proteome</keyword>
<dbReference type="GO" id="GO:0016989">
    <property type="term" value="F:sigma factor antagonist activity"/>
    <property type="evidence" value="ECO:0007669"/>
    <property type="project" value="TreeGrafter"/>
</dbReference>
<feature type="domain" description="FecR protein" evidence="1">
    <location>
        <begin position="177"/>
        <end position="272"/>
    </location>
</feature>
<dbReference type="EMBL" id="JACGLT010000005">
    <property type="protein sequence ID" value="MBA6152812.1"/>
    <property type="molecule type" value="Genomic_DNA"/>
</dbReference>
<dbReference type="Gene3D" id="2.60.120.1440">
    <property type="match status" value="1"/>
</dbReference>
<dbReference type="PANTHER" id="PTHR30273:SF2">
    <property type="entry name" value="PROTEIN FECR"/>
    <property type="match status" value="1"/>
</dbReference>
<feature type="domain" description="Protein FecR C-terminal" evidence="2">
    <location>
        <begin position="315"/>
        <end position="383"/>
    </location>
</feature>
<evidence type="ECO:0000313" key="4">
    <source>
        <dbReference type="Proteomes" id="UP000541857"/>
    </source>
</evidence>
<evidence type="ECO:0000259" key="1">
    <source>
        <dbReference type="Pfam" id="PF04773"/>
    </source>
</evidence>